<proteinExistence type="predicted"/>
<dbReference type="Proteomes" id="UP001246858">
    <property type="component" value="Unassembled WGS sequence"/>
</dbReference>
<protein>
    <submittedName>
        <fullName evidence="1">Uncharacterized protein</fullName>
    </submittedName>
</protein>
<reference evidence="1" key="1">
    <citation type="submission" date="2023-07" db="EMBL/GenBank/DDBJ databases">
        <title>Sorghum-associated microbial communities from plants grown in Nebraska, USA.</title>
        <authorList>
            <person name="Schachtman D."/>
        </authorList>
    </citation>
    <scope>NUCLEOTIDE SEQUENCE</scope>
    <source>
        <strain evidence="1">2697</strain>
    </source>
</reference>
<comment type="caution">
    <text evidence="1">The sequence shown here is derived from an EMBL/GenBank/DDBJ whole genome shotgun (WGS) entry which is preliminary data.</text>
</comment>
<gene>
    <name evidence="1" type="ORF">J2X78_004244</name>
</gene>
<evidence type="ECO:0000313" key="2">
    <source>
        <dbReference type="Proteomes" id="UP001246858"/>
    </source>
</evidence>
<organism evidence="1 2">
    <name type="scientific">Pedobacter africanus</name>
    <dbReference type="NCBI Taxonomy" id="151894"/>
    <lineage>
        <taxon>Bacteria</taxon>
        <taxon>Pseudomonadati</taxon>
        <taxon>Bacteroidota</taxon>
        <taxon>Sphingobacteriia</taxon>
        <taxon>Sphingobacteriales</taxon>
        <taxon>Sphingobacteriaceae</taxon>
        <taxon>Pedobacter</taxon>
    </lineage>
</organism>
<name>A0ACC6L2D8_9SPHI</name>
<sequence>MMNQPDQQQEELLNKYKKGICTPEEVAAVKYLYNLAAASAGEAPEPENYQQAGDEIWSRLTTNRKNYKLKFFKMISVAAAVIFIIGGAYFWSNNKSGVQPGSLLRHDIAPGKNAATLTLADGRKIVLTSDVKGQLAAGPGVSVTKTAEGQLVYELKNDENADPQAVNKLSTAKGESYQLRLPDGTMVWLNAASSVTYPVSFSGAGTREVTLSGEAYFEVAKDKKRPFLVKTAHQQILVLGTHFNVNAYTDEPELKTTLLEGSIRLSPEGTGTAVNTRILKPGEQAVLAGAQLNVAMVDVEQAVDWKNGDFIFQSEPLVSLMRRVARWYNVQVVYARGVDKEGTFTGKVSRRKNISALLKALQSAGLKFEVIGSKIIVKNQSTS</sequence>
<accession>A0ACC6L2D8</accession>
<evidence type="ECO:0000313" key="1">
    <source>
        <dbReference type="EMBL" id="MDR6785659.1"/>
    </source>
</evidence>
<keyword evidence="2" id="KW-1185">Reference proteome</keyword>
<dbReference type="EMBL" id="JAVDTF010000004">
    <property type="protein sequence ID" value="MDR6785659.1"/>
    <property type="molecule type" value="Genomic_DNA"/>
</dbReference>